<dbReference type="InterPro" id="IPR058625">
    <property type="entry name" value="MdtA-like_BSH"/>
</dbReference>
<dbReference type="InterPro" id="IPR058792">
    <property type="entry name" value="Beta-barrel_RND_2"/>
</dbReference>
<feature type="domain" description="CusB-like beta-barrel" evidence="4">
    <location>
        <begin position="238"/>
        <end position="305"/>
    </location>
</feature>
<dbReference type="AlphaFoldDB" id="A0A0B1Z876"/>
<gene>
    <name evidence="6" type="ORF">JZ00_06805</name>
</gene>
<feature type="domain" description="YknX-like C-terminal permuted SH3-like" evidence="5">
    <location>
        <begin position="313"/>
        <end position="380"/>
    </location>
</feature>
<keyword evidence="2" id="KW-0175">Coiled coil</keyword>
<evidence type="ECO:0000313" key="6">
    <source>
        <dbReference type="EMBL" id="KHK65582.1"/>
    </source>
</evidence>
<dbReference type="Pfam" id="PF25954">
    <property type="entry name" value="Beta-barrel_RND_2"/>
    <property type="match status" value="1"/>
</dbReference>
<dbReference type="PANTHER" id="PTHR30469">
    <property type="entry name" value="MULTIDRUG RESISTANCE PROTEIN MDTA"/>
    <property type="match status" value="1"/>
</dbReference>
<sequence>MNRLTTYALDLHRPVPSVRETGTLSTGRSVQACTVAVLSMCVLLLAACTDGSISSRSVATPVAAEVAVVRQARLPVTNDVTGSVVSDGRIDVASRVTGFIRQLDVREGQAVRRGDLLLRIDASDIDAAIAQARAGVQAAQEAWRDARHDVNQNVQLAPAGAISADALRKSRVREETTRATLEQAQSALAAAQAQRNYVAITSPVDGVVVSVARRSGEMATPGAPLMTVESREVLLFKAFVPERSLAAIKSGDSIPVRIDALGDERFKGRVRGVVPSGDGVTRRYEVDIVLPRDARLLPGMFGRLEILLDEKQAVTVPRAALVRRGGLDGVFVLQDGVARFRWLRTGQRLGDVVEVAAGLSDGETILASVADTVHDGMPIQAAGGAR</sequence>
<evidence type="ECO:0000259" key="4">
    <source>
        <dbReference type="Pfam" id="PF25954"/>
    </source>
</evidence>
<dbReference type="Proteomes" id="UP000030949">
    <property type="component" value="Unassembled WGS sequence"/>
</dbReference>
<evidence type="ECO:0000259" key="3">
    <source>
        <dbReference type="Pfam" id="PF25917"/>
    </source>
</evidence>
<dbReference type="Gene3D" id="1.10.287.470">
    <property type="entry name" value="Helix hairpin bin"/>
    <property type="match status" value="1"/>
</dbReference>
<dbReference type="NCBIfam" id="TIGR01730">
    <property type="entry name" value="RND_mfp"/>
    <property type="match status" value="1"/>
</dbReference>
<dbReference type="GO" id="GO:1990281">
    <property type="term" value="C:efflux pump complex"/>
    <property type="evidence" value="ECO:0007669"/>
    <property type="project" value="TreeGrafter"/>
</dbReference>
<dbReference type="EMBL" id="JQGJ01000003">
    <property type="protein sequence ID" value="KHK65582.1"/>
    <property type="molecule type" value="Genomic_DNA"/>
</dbReference>
<organism evidence="6 7">
    <name type="scientific">Pseudomonas frederiksbergensis</name>
    <dbReference type="NCBI Taxonomy" id="104087"/>
    <lineage>
        <taxon>Bacteria</taxon>
        <taxon>Pseudomonadati</taxon>
        <taxon>Pseudomonadota</taxon>
        <taxon>Gammaproteobacteria</taxon>
        <taxon>Pseudomonadales</taxon>
        <taxon>Pseudomonadaceae</taxon>
        <taxon>Pseudomonas</taxon>
    </lineage>
</organism>
<feature type="domain" description="Multidrug resistance protein MdtA-like barrel-sandwich hybrid" evidence="3">
    <location>
        <begin position="90"/>
        <end position="225"/>
    </location>
</feature>
<dbReference type="Pfam" id="PF25989">
    <property type="entry name" value="YknX_C"/>
    <property type="match status" value="1"/>
</dbReference>
<evidence type="ECO:0000256" key="1">
    <source>
        <dbReference type="ARBA" id="ARBA00009477"/>
    </source>
</evidence>
<protein>
    <submittedName>
        <fullName evidence="6">RND transporter</fullName>
    </submittedName>
</protein>
<dbReference type="GO" id="GO:0015562">
    <property type="term" value="F:efflux transmembrane transporter activity"/>
    <property type="evidence" value="ECO:0007669"/>
    <property type="project" value="TreeGrafter"/>
</dbReference>
<dbReference type="Gene3D" id="2.40.50.100">
    <property type="match status" value="1"/>
</dbReference>
<name>A0A0B1Z876_9PSED</name>
<dbReference type="Gene3D" id="2.40.420.20">
    <property type="match status" value="1"/>
</dbReference>
<accession>A0A0B1Z876</accession>
<dbReference type="Pfam" id="PF25917">
    <property type="entry name" value="BSH_RND"/>
    <property type="match status" value="1"/>
</dbReference>
<evidence type="ECO:0000256" key="2">
    <source>
        <dbReference type="ARBA" id="ARBA00023054"/>
    </source>
</evidence>
<dbReference type="Gene3D" id="2.40.30.170">
    <property type="match status" value="1"/>
</dbReference>
<dbReference type="InterPro" id="IPR006143">
    <property type="entry name" value="RND_pump_MFP"/>
</dbReference>
<reference evidence="7" key="1">
    <citation type="submission" date="2015-03" db="EMBL/GenBank/DDBJ databases">
        <title>Pseudomonas frederiksbergensis hydrocarbon degrader.</title>
        <authorList>
            <person name="Brown L.M."/>
            <person name="Ruiz O.N."/>
            <person name="Mueller S."/>
            <person name="Gunasekera T.S."/>
        </authorList>
    </citation>
    <scope>NUCLEOTIDE SEQUENCE [LARGE SCALE GENOMIC DNA]</scope>
    <source>
        <strain evidence="7">SI8</strain>
    </source>
</reference>
<evidence type="ECO:0000313" key="7">
    <source>
        <dbReference type="Proteomes" id="UP000030949"/>
    </source>
</evidence>
<dbReference type="OrthoDB" id="6309232at2"/>
<dbReference type="PANTHER" id="PTHR30469:SF15">
    <property type="entry name" value="HLYD FAMILY OF SECRETION PROTEINS"/>
    <property type="match status" value="1"/>
</dbReference>
<evidence type="ECO:0000259" key="5">
    <source>
        <dbReference type="Pfam" id="PF25989"/>
    </source>
</evidence>
<comment type="caution">
    <text evidence="6">The sequence shown here is derived from an EMBL/GenBank/DDBJ whole genome shotgun (WGS) entry which is preliminary data.</text>
</comment>
<dbReference type="SUPFAM" id="SSF111369">
    <property type="entry name" value="HlyD-like secretion proteins"/>
    <property type="match status" value="1"/>
</dbReference>
<dbReference type="InterPro" id="IPR058637">
    <property type="entry name" value="YknX-like_C"/>
</dbReference>
<comment type="similarity">
    <text evidence="1">Belongs to the membrane fusion protein (MFP) (TC 8.A.1) family.</text>
</comment>
<proteinExistence type="inferred from homology"/>